<dbReference type="InterPro" id="IPR037651">
    <property type="entry name" value="Swc3"/>
</dbReference>
<feature type="compositionally biased region" description="Pro residues" evidence="1">
    <location>
        <begin position="7"/>
        <end position="17"/>
    </location>
</feature>
<feature type="compositionally biased region" description="Pro residues" evidence="1">
    <location>
        <begin position="190"/>
        <end position="211"/>
    </location>
</feature>
<sequence>MDGAHNGPPPPPPPPHGSNPKTSSGLPPGNYDIFIIPPHSAGGGFLYLPSLRPHRNSFLAGVASTLLAVGIWTIISPVLKAWFSTVVASGGAGVVMLIIGVGIAGWAFGKTSVEGGGIPGSGGSGGDGAAGAGAGARAGQGQPPPNYNANGFPGGGAGAGHTGPDPRSGNAGYSGPPPHSHQHTHQEYTQPPPPQDPPPSPPPPQDPPPKPSWSKPTPGASAGWEKARAETKRREEERKRAEELKKRREEEARKKEEAERAARAAAEKEKWEKMRAREKEAREREARERIAKERMEKVAKEKTDKEAAEKEKLQKLEKEIKEKLEKEAKAKADKEAKEKAEKEAKEKAEKEAEAKIQALKAKTDSEAGGSTTPKPVYGVGERTSLYPGGRPAESVRSVPTTASPDKPYQKASAKSYLGTETGDSFRPYDKPKQDKSAHKSASASSFYTQSESSYAQSHSTARTTPPPSKGPYSTTDPDKVVIKAVYLFNDLFPTKPVAELAAGVGNVTDGLVLRITTEGLFVDDEVRGVGQREWDVKAWSLKLVETGQKLPYHVLRAHVRDADGKKYLFVIGDDEGWKVAVGLQRLRRGAIVRSMNVHALTAADMTRILTPLGWT</sequence>
<feature type="compositionally biased region" description="Basic and acidic residues" evidence="1">
    <location>
        <begin position="225"/>
        <end position="288"/>
    </location>
</feature>
<dbReference type="AlphaFoldDB" id="A0A6G1GWL0"/>
<dbReference type="PANTHER" id="PTHR28108">
    <property type="entry name" value="SWR1-COMPLEX PROTEIN 3"/>
    <property type="match status" value="1"/>
</dbReference>
<keyword evidence="2" id="KW-0472">Membrane</keyword>
<dbReference type="OrthoDB" id="5421842at2759"/>
<feature type="transmembrane region" description="Helical" evidence="2">
    <location>
        <begin position="81"/>
        <end position="108"/>
    </location>
</feature>
<dbReference type="GO" id="GO:0000812">
    <property type="term" value="C:Swr1 complex"/>
    <property type="evidence" value="ECO:0007669"/>
    <property type="project" value="InterPro"/>
</dbReference>
<dbReference type="GO" id="GO:0140849">
    <property type="term" value="F:ATP-dependent H2AZ histone chaperone activity"/>
    <property type="evidence" value="ECO:0007669"/>
    <property type="project" value="InterPro"/>
</dbReference>
<evidence type="ECO:0000256" key="1">
    <source>
        <dbReference type="SAM" id="MobiDB-lite"/>
    </source>
</evidence>
<evidence type="ECO:0008006" key="5">
    <source>
        <dbReference type="Google" id="ProtNLM"/>
    </source>
</evidence>
<reference evidence="3" key="1">
    <citation type="journal article" date="2020" name="Stud. Mycol.">
        <title>101 Dothideomycetes genomes: a test case for predicting lifestyles and emergence of pathogens.</title>
        <authorList>
            <person name="Haridas S."/>
            <person name="Albert R."/>
            <person name="Binder M."/>
            <person name="Bloem J."/>
            <person name="Labutti K."/>
            <person name="Salamov A."/>
            <person name="Andreopoulos B."/>
            <person name="Baker S."/>
            <person name="Barry K."/>
            <person name="Bills G."/>
            <person name="Bluhm B."/>
            <person name="Cannon C."/>
            <person name="Castanera R."/>
            <person name="Culley D."/>
            <person name="Daum C."/>
            <person name="Ezra D."/>
            <person name="Gonzalez J."/>
            <person name="Henrissat B."/>
            <person name="Kuo A."/>
            <person name="Liang C."/>
            <person name="Lipzen A."/>
            <person name="Lutzoni F."/>
            <person name="Magnuson J."/>
            <person name="Mondo S."/>
            <person name="Nolan M."/>
            <person name="Ohm R."/>
            <person name="Pangilinan J."/>
            <person name="Park H.-J."/>
            <person name="Ramirez L."/>
            <person name="Alfaro M."/>
            <person name="Sun H."/>
            <person name="Tritt A."/>
            <person name="Yoshinaga Y."/>
            <person name="Zwiers L.-H."/>
            <person name="Turgeon B."/>
            <person name="Goodwin S."/>
            <person name="Spatafora J."/>
            <person name="Crous P."/>
            <person name="Grigoriev I."/>
        </authorList>
    </citation>
    <scope>NUCLEOTIDE SEQUENCE</scope>
    <source>
        <strain evidence="3">CBS 113979</strain>
    </source>
</reference>
<accession>A0A6G1GWL0</accession>
<feature type="compositionally biased region" description="Basic and acidic residues" evidence="1">
    <location>
        <begin position="426"/>
        <end position="437"/>
    </location>
</feature>
<evidence type="ECO:0000313" key="3">
    <source>
        <dbReference type="EMBL" id="KAF1985315.1"/>
    </source>
</evidence>
<dbReference type="Proteomes" id="UP000800041">
    <property type="component" value="Unassembled WGS sequence"/>
</dbReference>
<keyword evidence="4" id="KW-1185">Reference proteome</keyword>
<feature type="compositionally biased region" description="Gly residues" evidence="1">
    <location>
        <begin position="152"/>
        <end position="161"/>
    </location>
</feature>
<feature type="compositionally biased region" description="Basic and acidic residues" evidence="1">
    <location>
        <begin position="326"/>
        <end position="354"/>
    </location>
</feature>
<feature type="compositionally biased region" description="Low complexity" evidence="1">
    <location>
        <begin position="139"/>
        <end position="151"/>
    </location>
</feature>
<feature type="transmembrane region" description="Helical" evidence="2">
    <location>
        <begin position="58"/>
        <end position="75"/>
    </location>
</feature>
<dbReference type="PANTHER" id="PTHR28108:SF1">
    <property type="entry name" value="SWR1-COMPLEX PROTEIN 3"/>
    <property type="match status" value="1"/>
</dbReference>
<feature type="compositionally biased region" description="Polar residues" evidence="1">
    <location>
        <begin position="446"/>
        <end position="463"/>
    </location>
</feature>
<feature type="region of interest" description="Disordered" evidence="1">
    <location>
        <begin position="1"/>
        <end position="24"/>
    </location>
</feature>
<protein>
    <recommendedName>
        <fullName evidence="5">Proline-rich protein RiP-15</fullName>
    </recommendedName>
</protein>
<keyword evidence="2" id="KW-1133">Transmembrane helix</keyword>
<feature type="compositionally biased region" description="Gly residues" evidence="1">
    <location>
        <begin position="119"/>
        <end position="138"/>
    </location>
</feature>
<evidence type="ECO:0000313" key="4">
    <source>
        <dbReference type="Proteomes" id="UP000800041"/>
    </source>
</evidence>
<gene>
    <name evidence="3" type="ORF">K402DRAFT_115067</name>
</gene>
<feature type="region of interest" description="Disordered" evidence="1">
    <location>
        <begin position="326"/>
        <end position="475"/>
    </location>
</feature>
<organism evidence="3 4">
    <name type="scientific">Aulographum hederae CBS 113979</name>
    <dbReference type="NCBI Taxonomy" id="1176131"/>
    <lineage>
        <taxon>Eukaryota</taxon>
        <taxon>Fungi</taxon>
        <taxon>Dikarya</taxon>
        <taxon>Ascomycota</taxon>
        <taxon>Pezizomycotina</taxon>
        <taxon>Dothideomycetes</taxon>
        <taxon>Pleosporomycetidae</taxon>
        <taxon>Aulographales</taxon>
        <taxon>Aulographaceae</taxon>
    </lineage>
</organism>
<evidence type="ECO:0000256" key="2">
    <source>
        <dbReference type="SAM" id="Phobius"/>
    </source>
</evidence>
<feature type="region of interest" description="Disordered" evidence="1">
    <location>
        <begin position="119"/>
        <end position="288"/>
    </location>
</feature>
<keyword evidence="2" id="KW-0812">Transmembrane</keyword>
<proteinExistence type="predicted"/>
<dbReference type="EMBL" id="ML977163">
    <property type="protein sequence ID" value="KAF1985315.1"/>
    <property type="molecule type" value="Genomic_DNA"/>
</dbReference>
<name>A0A6G1GWL0_9PEZI</name>